<dbReference type="Pfam" id="PF06733">
    <property type="entry name" value="DEAD_2"/>
    <property type="match status" value="1"/>
</dbReference>
<comment type="caution">
    <text evidence="9">The sequence shown here is derived from an EMBL/GenBank/DDBJ whole genome shotgun (WGS) entry which is preliminary data.</text>
</comment>
<dbReference type="InterPro" id="IPR014013">
    <property type="entry name" value="Helic_SF1/SF2_ATP-bd_DinG/Rad3"/>
</dbReference>
<dbReference type="PANTHER" id="PTHR11472:SF34">
    <property type="entry name" value="REGULATOR OF TELOMERE ELONGATION HELICASE 1"/>
    <property type="match status" value="1"/>
</dbReference>
<dbReference type="InterPro" id="IPR045028">
    <property type="entry name" value="DinG/Rad3-like"/>
</dbReference>
<organism evidence="9">
    <name type="scientific">marine sediment metagenome</name>
    <dbReference type="NCBI Taxonomy" id="412755"/>
    <lineage>
        <taxon>unclassified sequences</taxon>
        <taxon>metagenomes</taxon>
        <taxon>ecological metagenomes</taxon>
    </lineage>
</organism>
<dbReference type="SMART" id="SM00487">
    <property type="entry name" value="DEXDc"/>
    <property type="match status" value="1"/>
</dbReference>
<evidence type="ECO:0000256" key="5">
    <source>
        <dbReference type="ARBA" id="ARBA00044969"/>
    </source>
</evidence>
<proteinExistence type="predicted"/>
<feature type="non-terminal residue" evidence="9">
    <location>
        <position position="373"/>
    </location>
</feature>
<dbReference type="GO" id="GO:0003677">
    <property type="term" value="F:DNA binding"/>
    <property type="evidence" value="ECO:0007669"/>
    <property type="project" value="InterPro"/>
</dbReference>
<dbReference type="InterPro" id="IPR011545">
    <property type="entry name" value="DEAD/DEAH_box_helicase_dom"/>
</dbReference>
<evidence type="ECO:0000313" key="9">
    <source>
        <dbReference type="EMBL" id="GAI15199.1"/>
    </source>
</evidence>
<dbReference type="SMART" id="SM00488">
    <property type="entry name" value="DEXDc2"/>
    <property type="match status" value="1"/>
</dbReference>
<dbReference type="EC" id="5.6.2.3" evidence="5"/>
<dbReference type="Gene3D" id="3.40.50.300">
    <property type="entry name" value="P-loop containing nucleotide triphosphate hydrolases"/>
    <property type="match status" value="1"/>
</dbReference>
<dbReference type="InterPro" id="IPR027417">
    <property type="entry name" value="P-loop_NTPase"/>
</dbReference>
<protein>
    <recommendedName>
        <fullName evidence="5">DNA 5'-3' helicase</fullName>
        <ecNumber evidence="5">5.6.2.3</ecNumber>
    </recommendedName>
</protein>
<evidence type="ECO:0000256" key="6">
    <source>
        <dbReference type="ARBA" id="ARBA00048954"/>
    </source>
</evidence>
<evidence type="ECO:0000256" key="4">
    <source>
        <dbReference type="ARBA" id="ARBA00022840"/>
    </source>
</evidence>
<gene>
    <name evidence="9" type="ORF">S06H3_16165</name>
</gene>
<keyword evidence="4" id="KW-0067">ATP-binding</keyword>
<accession>X1N993</accession>
<comment type="catalytic activity">
    <reaction evidence="6">
        <text>ATP + H2O = ADP + phosphate + H(+)</text>
        <dbReference type="Rhea" id="RHEA:13065"/>
        <dbReference type="ChEBI" id="CHEBI:15377"/>
        <dbReference type="ChEBI" id="CHEBI:15378"/>
        <dbReference type="ChEBI" id="CHEBI:30616"/>
        <dbReference type="ChEBI" id="CHEBI:43474"/>
        <dbReference type="ChEBI" id="CHEBI:456216"/>
        <dbReference type="EC" id="5.6.2.3"/>
    </reaction>
</comment>
<dbReference type="InterPro" id="IPR014001">
    <property type="entry name" value="Helicase_ATP-bd"/>
</dbReference>
<dbReference type="InterPro" id="IPR006554">
    <property type="entry name" value="Helicase-like_DEXD_c2"/>
</dbReference>
<evidence type="ECO:0000256" key="1">
    <source>
        <dbReference type="ARBA" id="ARBA00001966"/>
    </source>
</evidence>
<evidence type="ECO:0000256" key="2">
    <source>
        <dbReference type="ARBA" id="ARBA00022741"/>
    </source>
</evidence>
<name>X1N993_9ZZZZ</name>
<dbReference type="PROSITE" id="PS51192">
    <property type="entry name" value="HELICASE_ATP_BIND_1"/>
    <property type="match status" value="1"/>
</dbReference>
<feature type="non-terminal residue" evidence="9">
    <location>
        <position position="1"/>
    </location>
</feature>
<dbReference type="Pfam" id="PF00270">
    <property type="entry name" value="DEAD"/>
    <property type="match status" value="1"/>
</dbReference>
<dbReference type="GO" id="GO:0043139">
    <property type="term" value="F:5'-3' DNA helicase activity"/>
    <property type="evidence" value="ECO:0007669"/>
    <property type="project" value="UniProtKB-EC"/>
</dbReference>
<comment type="cofactor">
    <cofactor evidence="1">
        <name>[4Fe-4S] cluster</name>
        <dbReference type="ChEBI" id="CHEBI:49883"/>
    </cofactor>
</comment>
<evidence type="ECO:0000256" key="3">
    <source>
        <dbReference type="ARBA" id="ARBA00022801"/>
    </source>
</evidence>
<keyword evidence="2" id="KW-0547">Nucleotide-binding</keyword>
<dbReference type="PROSITE" id="PS51193">
    <property type="entry name" value="HELICASE_ATP_BIND_2"/>
    <property type="match status" value="1"/>
</dbReference>
<evidence type="ECO:0000259" key="7">
    <source>
        <dbReference type="PROSITE" id="PS51192"/>
    </source>
</evidence>
<dbReference type="GO" id="GO:0016818">
    <property type="term" value="F:hydrolase activity, acting on acid anhydrides, in phosphorus-containing anhydrides"/>
    <property type="evidence" value="ECO:0007669"/>
    <property type="project" value="InterPro"/>
</dbReference>
<evidence type="ECO:0000259" key="8">
    <source>
        <dbReference type="PROSITE" id="PS51193"/>
    </source>
</evidence>
<feature type="domain" description="Helicase ATP-binding" evidence="8">
    <location>
        <begin position="1"/>
        <end position="279"/>
    </location>
</feature>
<keyword evidence="3" id="KW-0378">Hydrolase</keyword>
<dbReference type="SUPFAM" id="SSF52540">
    <property type="entry name" value="P-loop containing nucleoside triphosphate hydrolases"/>
    <property type="match status" value="1"/>
</dbReference>
<reference evidence="9" key="1">
    <citation type="journal article" date="2014" name="Front. Microbiol.">
        <title>High frequency of phylogenetically diverse reductive dehalogenase-homologous genes in deep subseafloor sedimentary metagenomes.</title>
        <authorList>
            <person name="Kawai M."/>
            <person name="Futagami T."/>
            <person name="Toyoda A."/>
            <person name="Takaki Y."/>
            <person name="Nishi S."/>
            <person name="Hori S."/>
            <person name="Arai W."/>
            <person name="Tsubouchi T."/>
            <person name="Morono Y."/>
            <person name="Uchiyama I."/>
            <person name="Ito T."/>
            <person name="Fujiyama A."/>
            <person name="Inagaki F."/>
            <person name="Takami H."/>
        </authorList>
    </citation>
    <scope>NUCLEOTIDE SEQUENCE</scope>
    <source>
        <strain evidence="9">Expedition CK06-06</strain>
    </source>
</reference>
<dbReference type="GO" id="GO:0005524">
    <property type="term" value="F:ATP binding"/>
    <property type="evidence" value="ECO:0007669"/>
    <property type="project" value="UniProtKB-KW"/>
</dbReference>
<sequence>RALHQFEHRPEQVAMMQAVAGALNKGERLIVEAGTGTGKSIAYLLPVIFFALDNGVPVVISTNTINLQEQLMSKDIPDLARALEQGSLRYTQLKGRNNYLCLRRWNLLRRGQTLSLEEARLMLRTLVWLAATPTGDRAELSLKGDELPIWNRVCAQAESCLGVQCPYQRRGHCFLYRARRKAEGAHLIIANHALLLSEIASGSNVLPEYSHLIIDEAHHLEEEATEQWGFEVRERDLGSYLNLLSEKSEGVGGEHYTGLLFELGGHFRGSSLSPSRQKEIEKLAQSVHRIVEHGRDRVLEFFDALWRFLEAHAEDQGEYEHRLRLTRAVRRHPEWQKVALAAENLSLALGEIDSGLNRLYAMLEPLSDVLDHE</sequence>
<dbReference type="AlphaFoldDB" id="X1N993"/>
<feature type="domain" description="Helicase ATP-binding" evidence="7">
    <location>
        <begin position="20"/>
        <end position="294"/>
    </location>
</feature>
<dbReference type="EMBL" id="BARV01007986">
    <property type="protein sequence ID" value="GAI15199.1"/>
    <property type="molecule type" value="Genomic_DNA"/>
</dbReference>
<dbReference type="PANTHER" id="PTHR11472">
    <property type="entry name" value="DNA REPAIR DEAD HELICASE RAD3/XP-D SUBFAMILY MEMBER"/>
    <property type="match status" value="1"/>
</dbReference>
<dbReference type="InterPro" id="IPR010614">
    <property type="entry name" value="RAD3-like_helicase_DEAD"/>
</dbReference>